<dbReference type="AlphaFoldDB" id="A0A4W3GPR6"/>
<comment type="cofactor">
    <cofactor evidence="4">
        <name>Ca(2+)</name>
        <dbReference type="ChEBI" id="CHEBI:29108"/>
    </cofactor>
    <text evidence="4">Binds 2 calcium ions per subunit.</text>
</comment>
<feature type="signal peptide" evidence="4">
    <location>
        <begin position="1"/>
        <end position="32"/>
    </location>
</feature>
<dbReference type="Pfam" id="PF00354">
    <property type="entry name" value="Pentaxin"/>
    <property type="match status" value="1"/>
</dbReference>
<keyword evidence="1 4" id="KW-0479">Metal-binding</keyword>
<keyword evidence="4" id="KW-0732">Signal</keyword>
<dbReference type="PANTHER" id="PTHR45869:SF8">
    <property type="entry name" value="LAMG-LIKE JELLYROLL FOLD DOMAIN-CONTAINING PROTEIN"/>
    <property type="match status" value="1"/>
</dbReference>
<reference evidence="7" key="2">
    <citation type="journal article" date="2007" name="PLoS Biol.">
        <title>Survey sequencing and comparative analysis of the elephant shark (Callorhinchus milii) genome.</title>
        <authorList>
            <person name="Venkatesh B."/>
            <person name="Kirkness E.F."/>
            <person name="Loh Y.H."/>
            <person name="Halpern A.L."/>
            <person name="Lee A.P."/>
            <person name="Johnson J."/>
            <person name="Dandona N."/>
            <person name="Viswanathan L.D."/>
            <person name="Tay A."/>
            <person name="Venter J.C."/>
            <person name="Strausberg R.L."/>
            <person name="Brenner S."/>
        </authorList>
    </citation>
    <scope>NUCLEOTIDE SEQUENCE [LARGE SCALE GENOMIC DNA]</scope>
</reference>
<evidence type="ECO:0000259" key="5">
    <source>
        <dbReference type="PROSITE" id="PS51828"/>
    </source>
</evidence>
<protein>
    <recommendedName>
        <fullName evidence="4">Pentraxin family member</fullName>
    </recommendedName>
</protein>
<dbReference type="OrthoDB" id="547680at2759"/>
<comment type="similarity">
    <text evidence="4">Belongs to the pentraxin family.</text>
</comment>
<dbReference type="GeneID" id="103172127"/>
<dbReference type="PROSITE" id="PS51828">
    <property type="entry name" value="PTX_2"/>
    <property type="match status" value="1"/>
</dbReference>
<comment type="subcellular location">
    <subcellularLocation>
        <location evidence="4">Secreted</location>
    </subcellularLocation>
</comment>
<dbReference type="InterPro" id="IPR013320">
    <property type="entry name" value="ConA-like_dom_sf"/>
</dbReference>
<dbReference type="SUPFAM" id="SSF49899">
    <property type="entry name" value="Concanavalin A-like lectins/glucanases"/>
    <property type="match status" value="1"/>
</dbReference>
<feature type="chain" id="PRO_5044516585" description="Pentraxin family member" evidence="4">
    <location>
        <begin position="33"/>
        <end position="242"/>
    </location>
</feature>
<comment type="subunit">
    <text evidence="4">Homopentamer. Pentaxin (or pentraxin) have a discoid arrangement of 5 non-covalently bound subunits.</text>
</comment>
<dbReference type="GO" id="GO:0046872">
    <property type="term" value="F:metal ion binding"/>
    <property type="evidence" value="ECO:0007669"/>
    <property type="project" value="UniProtKB-KW"/>
</dbReference>
<dbReference type="Ensembl" id="ENSCMIT00000005729.1">
    <property type="protein sequence ID" value="ENSCMIP00000005539.1"/>
    <property type="gene ID" value="ENSCMIG00000003141.1"/>
</dbReference>
<dbReference type="InterPro" id="IPR001759">
    <property type="entry name" value="PTX_dom"/>
</dbReference>
<feature type="domain" description="Pentraxin (PTX)" evidence="5">
    <location>
        <begin position="40"/>
        <end position="242"/>
    </location>
</feature>
<gene>
    <name evidence="6" type="primary">LOC103172127</name>
</gene>
<evidence type="ECO:0000313" key="6">
    <source>
        <dbReference type="Ensembl" id="ENSCMIP00000005541.1"/>
    </source>
</evidence>
<evidence type="ECO:0000256" key="1">
    <source>
        <dbReference type="ARBA" id="ARBA00022723"/>
    </source>
</evidence>
<keyword evidence="2 4" id="KW-0106">Calcium</keyword>
<reference evidence="6" key="4">
    <citation type="submission" date="2025-05" db="UniProtKB">
        <authorList>
            <consortium name="Ensembl"/>
        </authorList>
    </citation>
    <scope>IDENTIFICATION</scope>
</reference>
<reference evidence="7" key="3">
    <citation type="journal article" date="2014" name="Nature">
        <title>Elephant shark genome provides unique insights into gnathostome evolution.</title>
        <authorList>
            <consortium name="International Elephant Shark Genome Sequencing Consortium"/>
            <person name="Venkatesh B."/>
            <person name="Lee A.P."/>
            <person name="Ravi V."/>
            <person name="Maurya A.K."/>
            <person name="Lian M.M."/>
            <person name="Swann J.B."/>
            <person name="Ohta Y."/>
            <person name="Flajnik M.F."/>
            <person name="Sutoh Y."/>
            <person name="Kasahara M."/>
            <person name="Hoon S."/>
            <person name="Gangu V."/>
            <person name="Roy S.W."/>
            <person name="Irimia M."/>
            <person name="Korzh V."/>
            <person name="Kondrychyn I."/>
            <person name="Lim Z.W."/>
            <person name="Tay B.H."/>
            <person name="Tohari S."/>
            <person name="Kong K.W."/>
            <person name="Ho S."/>
            <person name="Lorente-Galdos B."/>
            <person name="Quilez J."/>
            <person name="Marques-Bonet T."/>
            <person name="Raney B.J."/>
            <person name="Ingham P.W."/>
            <person name="Tay A."/>
            <person name="Hillier L.W."/>
            <person name="Minx P."/>
            <person name="Boehm T."/>
            <person name="Wilson R.K."/>
            <person name="Brenner S."/>
            <person name="Warren W.C."/>
        </authorList>
    </citation>
    <scope>NUCLEOTIDE SEQUENCE [LARGE SCALE GENOMIC DNA]</scope>
</reference>
<accession>A0A4W3GPR6</accession>
<dbReference type="KEGG" id="cmk:103172127"/>
<keyword evidence="7" id="KW-1185">Reference proteome</keyword>
<organism evidence="6 7">
    <name type="scientific">Callorhinchus milii</name>
    <name type="common">Ghost shark</name>
    <dbReference type="NCBI Taxonomy" id="7868"/>
    <lineage>
        <taxon>Eukaryota</taxon>
        <taxon>Metazoa</taxon>
        <taxon>Chordata</taxon>
        <taxon>Craniata</taxon>
        <taxon>Vertebrata</taxon>
        <taxon>Chondrichthyes</taxon>
        <taxon>Holocephali</taxon>
        <taxon>Chimaeriformes</taxon>
        <taxon>Callorhinchidae</taxon>
        <taxon>Callorhinchus</taxon>
    </lineage>
</organism>
<dbReference type="GO" id="GO:0005576">
    <property type="term" value="C:extracellular region"/>
    <property type="evidence" value="ECO:0007669"/>
    <property type="project" value="UniProtKB-SubCell"/>
</dbReference>
<dbReference type="PRINTS" id="PR00895">
    <property type="entry name" value="PENTAXIN"/>
</dbReference>
<proteinExistence type="inferred from homology"/>
<dbReference type="Proteomes" id="UP000314986">
    <property type="component" value="Unassembled WGS sequence"/>
</dbReference>
<dbReference type="Gene3D" id="2.60.120.200">
    <property type="match status" value="1"/>
</dbReference>
<dbReference type="PANTHER" id="PTHR45869">
    <property type="entry name" value="C-REACTIVE PROTEIN-RELATED"/>
    <property type="match status" value="1"/>
</dbReference>
<dbReference type="Ensembl" id="ENSCMIT00000005731.1">
    <property type="protein sequence ID" value="ENSCMIP00000005541.1"/>
    <property type="gene ID" value="ENSCMIG00000003141.1"/>
</dbReference>
<sequence length="242" mass="26666">MCQCLRRLCSSTTMKSLLLIVASCLLSGLASADEDRQGLIGESLIFSTPSDTNHVLLTPSRDMDLKNFTLCLRVNTESPRQHVLFSYATQSSPSELLLKREDETTVSLTVSGVKIPFLVRSSQLSSWVHVCARRDMMAKQVILHINGRPSVRKALEPSNPIKPGGKVVLGQEQGRVGGGFQQEKCLVGEIADVHLWDHILTTSTIRAISMGDPIYRGNVIDWLTVKHTIKGQVKSLRTTSVN</sequence>
<evidence type="ECO:0000256" key="4">
    <source>
        <dbReference type="RuleBase" id="RU362112"/>
    </source>
</evidence>
<comment type="caution">
    <text evidence="3">Lacks conserved residue(s) required for the propagation of feature annotation.</text>
</comment>
<dbReference type="SMART" id="SM00159">
    <property type="entry name" value="PTX"/>
    <property type="match status" value="1"/>
</dbReference>
<dbReference type="OMA" id="GCCAKEN"/>
<dbReference type="InterPro" id="IPR051005">
    <property type="entry name" value="Pentraxin_domain"/>
</dbReference>
<dbReference type="STRING" id="7868.ENSCMIP00000005539"/>
<dbReference type="GeneTree" id="ENSGT01100000263515"/>
<evidence type="ECO:0000313" key="7">
    <source>
        <dbReference type="Proteomes" id="UP000314986"/>
    </source>
</evidence>
<reference evidence="7" key="1">
    <citation type="journal article" date="2006" name="Science">
        <title>Ancient noncoding elements conserved in the human genome.</title>
        <authorList>
            <person name="Venkatesh B."/>
            <person name="Kirkness E.F."/>
            <person name="Loh Y.H."/>
            <person name="Halpern A.L."/>
            <person name="Lee A.P."/>
            <person name="Johnson J."/>
            <person name="Dandona N."/>
            <person name="Viswanathan L.D."/>
            <person name="Tay A."/>
            <person name="Venter J.C."/>
            <person name="Strausberg R.L."/>
            <person name="Brenner S."/>
        </authorList>
    </citation>
    <scope>NUCLEOTIDE SEQUENCE [LARGE SCALE GENOMIC DNA]</scope>
</reference>
<evidence type="ECO:0000256" key="3">
    <source>
        <dbReference type="PROSITE-ProRule" id="PRU01172"/>
    </source>
</evidence>
<evidence type="ECO:0000256" key="2">
    <source>
        <dbReference type="ARBA" id="ARBA00022837"/>
    </source>
</evidence>
<name>A0A4W3GPR6_CALMI</name>